<reference evidence="3" key="1">
    <citation type="submission" date="2025-08" db="UniProtKB">
        <authorList>
            <consortium name="RefSeq"/>
        </authorList>
    </citation>
    <scope>IDENTIFICATION</scope>
    <source>
        <tissue evidence="3">Gonads</tissue>
    </source>
</reference>
<dbReference type="InParanoid" id="A0A1S3J4M8"/>
<dbReference type="GeneID" id="106170043"/>
<dbReference type="Proteomes" id="UP000085678">
    <property type="component" value="Unplaced"/>
</dbReference>
<dbReference type="AlphaFoldDB" id="A0A1S3J4M8"/>
<evidence type="ECO:0000313" key="2">
    <source>
        <dbReference type="Proteomes" id="UP000085678"/>
    </source>
</evidence>
<organism evidence="2 3">
    <name type="scientific">Lingula anatina</name>
    <name type="common">Brachiopod</name>
    <name type="synonym">Lingula unguis</name>
    <dbReference type="NCBI Taxonomy" id="7574"/>
    <lineage>
        <taxon>Eukaryota</taxon>
        <taxon>Metazoa</taxon>
        <taxon>Spiralia</taxon>
        <taxon>Lophotrochozoa</taxon>
        <taxon>Brachiopoda</taxon>
        <taxon>Linguliformea</taxon>
        <taxon>Lingulata</taxon>
        <taxon>Lingulida</taxon>
        <taxon>Linguloidea</taxon>
        <taxon>Lingulidae</taxon>
        <taxon>Lingula</taxon>
    </lineage>
</organism>
<dbReference type="RefSeq" id="XP_013405221.1">
    <property type="nucleotide sequence ID" value="XM_013549767.1"/>
</dbReference>
<protein>
    <submittedName>
        <fullName evidence="3">Uncharacterized protein LOC106170043</fullName>
    </submittedName>
</protein>
<feature type="chain" id="PRO_5010244592" evidence="1">
    <location>
        <begin position="23"/>
        <end position="131"/>
    </location>
</feature>
<sequence>MTMSIFVKYWFLLSCLPWACDLHGFSAAPGSRSRYRPNLGRLEAIQGSSCPGNRVPELVLGYTTPCSGERFFQLREFHFNNCQTCSRVLGDKITLYSCWCCPGDHATLSQCIECDRQGGGRRRARLRDDWF</sequence>
<keyword evidence="2" id="KW-1185">Reference proteome</keyword>
<keyword evidence="1" id="KW-0732">Signal</keyword>
<feature type="signal peptide" evidence="1">
    <location>
        <begin position="1"/>
        <end position="22"/>
    </location>
</feature>
<name>A0A1S3J4M8_LINAN</name>
<dbReference type="KEGG" id="lak:106170043"/>
<gene>
    <name evidence="3" type="primary">LOC106170043</name>
</gene>
<evidence type="ECO:0000256" key="1">
    <source>
        <dbReference type="SAM" id="SignalP"/>
    </source>
</evidence>
<accession>A0A1S3J4M8</accession>
<proteinExistence type="predicted"/>
<evidence type="ECO:0000313" key="3">
    <source>
        <dbReference type="RefSeq" id="XP_013405221.1"/>
    </source>
</evidence>